<evidence type="ECO:0000259" key="20">
    <source>
        <dbReference type="PROSITE" id="PS50873"/>
    </source>
</evidence>
<feature type="chain" id="PRO_5005127303" description="Peroxidase" evidence="19">
    <location>
        <begin position="21"/>
        <end position="318"/>
    </location>
</feature>
<feature type="signal peptide" evidence="19">
    <location>
        <begin position="1"/>
        <end position="20"/>
    </location>
</feature>
<dbReference type="Pfam" id="PF00141">
    <property type="entry name" value="peroxidase"/>
    <property type="match status" value="1"/>
</dbReference>
<evidence type="ECO:0000256" key="18">
    <source>
        <dbReference type="PIRSR" id="PIRSR600823-5"/>
    </source>
</evidence>
<dbReference type="PRINTS" id="PR00458">
    <property type="entry name" value="PEROXIDASE"/>
</dbReference>
<dbReference type="Gene3D" id="1.10.520.10">
    <property type="match status" value="1"/>
</dbReference>
<keyword evidence="13" id="KW-0325">Glycoprotein</keyword>
<evidence type="ECO:0000313" key="21">
    <source>
        <dbReference type="EMBL" id="EFJ23851.1"/>
    </source>
</evidence>
<sequence>MAIMSFVLVLLLALHGSALGQTLSSSFYRSSCPNLTTIVRAAVQQAVQAEARIAASFVRLHFHDCFVNGCDASILLDGANLEQNARPNAGSARGFDIVDSIKSSVESSCPGVVSCADLLALIARDSVVALNGPSWTVVFGRRDSLTASQSAANANLPPPTLNASALIASFQNQGLSTRDMVALSGAHTIGQARCITFKARLYGPFQIGDQMDQSFNTSLQSSCPSSNGDTNLSPLDVQTPTSFDNRYFRNLQNRRGLLFSDQTLFSGDQASTRNLVNSYASSQSTFFQDFGNAMVRMGNINVLTGSNGEIRRNCGRTN</sequence>
<comment type="function">
    <text evidence="19">Removal of H(2)O(2), oxidation of toxic reductants, biosynthesis and degradation of lignin, suberization, auxin catabolism, response to environmental stresses such as wounding, pathogen attack and oxidative stress.</text>
</comment>
<dbReference type="STRING" id="88036.D8RVX4"/>
<evidence type="ECO:0000256" key="2">
    <source>
        <dbReference type="ARBA" id="ARBA00004613"/>
    </source>
</evidence>
<dbReference type="InterPro" id="IPR033905">
    <property type="entry name" value="Secretory_peroxidase"/>
</dbReference>
<feature type="binding site" evidence="16">
    <location>
        <position position="67"/>
    </location>
    <ligand>
        <name>Ca(2+)</name>
        <dbReference type="ChEBI" id="CHEBI:29108"/>
        <label>1</label>
    </ligand>
</feature>
<reference evidence="21 22" key="1">
    <citation type="journal article" date="2011" name="Science">
        <title>The Selaginella genome identifies genetic changes associated with the evolution of vascular plants.</title>
        <authorList>
            <person name="Banks J.A."/>
            <person name="Nishiyama T."/>
            <person name="Hasebe M."/>
            <person name="Bowman J.L."/>
            <person name="Gribskov M."/>
            <person name="dePamphilis C."/>
            <person name="Albert V.A."/>
            <person name="Aono N."/>
            <person name="Aoyama T."/>
            <person name="Ambrose B.A."/>
            <person name="Ashton N.W."/>
            <person name="Axtell M.J."/>
            <person name="Barker E."/>
            <person name="Barker M.S."/>
            <person name="Bennetzen J.L."/>
            <person name="Bonawitz N.D."/>
            <person name="Chapple C."/>
            <person name="Cheng C."/>
            <person name="Correa L.G."/>
            <person name="Dacre M."/>
            <person name="DeBarry J."/>
            <person name="Dreyer I."/>
            <person name="Elias M."/>
            <person name="Engstrom E.M."/>
            <person name="Estelle M."/>
            <person name="Feng L."/>
            <person name="Finet C."/>
            <person name="Floyd S.K."/>
            <person name="Frommer W.B."/>
            <person name="Fujita T."/>
            <person name="Gramzow L."/>
            <person name="Gutensohn M."/>
            <person name="Harholt J."/>
            <person name="Hattori M."/>
            <person name="Heyl A."/>
            <person name="Hirai T."/>
            <person name="Hiwatashi Y."/>
            <person name="Ishikawa M."/>
            <person name="Iwata M."/>
            <person name="Karol K.G."/>
            <person name="Koehler B."/>
            <person name="Kolukisaoglu U."/>
            <person name="Kubo M."/>
            <person name="Kurata T."/>
            <person name="Lalonde S."/>
            <person name="Li K."/>
            <person name="Li Y."/>
            <person name="Litt A."/>
            <person name="Lyons E."/>
            <person name="Manning G."/>
            <person name="Maruyama T."/>
            <person name="Michael T.P."/>
            <person name="Mikami K."/>
            <person name="Miyazaki S."/>
            <person name="Morinaga S."/>
            <person name="Murata T."/>
            <person name="Mueller-Roeber B."/>
            <person name="Nelson D.R."/>
            <person name="Obara M."/>
            <person name="Oguri Y."/>
            <person name="Olmstead R.G."/>
            <person name="Onodera N."/>
            <person name="Petersen B.L."/>
            <person name="Pils B."/>
            <person name="Prigge M."/>
            <person name="Rensing S.A."/>
            <person name="Riano-Pachon D.M."/>
            <person name="Roberts A.W."/>
            <person name="Sato Y."/>
            <person name="Scheller H.V."/>
            <person name="Schulz B."/>
            <person name="Schulz C."/>
            <person name="Shakirov E.V."/>
            <person name="Shibagaki N."/>
            <person name="Shinohara N."/>
            <person name="Shippen D.E."/>
            <person name="Soerensen I."/>
            <person name="Sotooka R."/>
            <person name="Sugimoto N."/>
            <person name="Sugita M."/>
            <person name="Sumikawa N."/>
            <person name="Tanurdzic M."/>
            <person name="Theissen G."/>
            <person name="Ulvskov P."/>
            <person name="Wakazuki S."/>
            <person name="Weng J.K."/>
            <person name="Willats W.W."/>
            <person name="Wipf D."/>
            <person name="Wolf P.G."/>
            <person name="Yang L."/>
            <person name="Zimmer A.D."/>
            <person name="Zhu Q."/>
            <person name="Mitros T."/>
            <person name="Hellsten U."/>
            <person name="Loque D."/>
            <person name="Otillar R."/>
            <person name="Salamov A."/>
            <person name="Schmutz J."/>
            <person name="Shapiro H."/>
            <person name="Lindquist E."/>
            <person name="Lucas S."/>
            <person name="Rokhsar D."/>
            <person name="Grigoriev I.V."/>
        </authorList>
    </citation>
    <scope>NUCLEOTIDE SEQUENCE [LARGE SCALE GENOMIC DNA]</scope>
</reference>
<keyword evidence="8 19" id="KW-0732">Signal</keyword>
<dbReference type="SUPFAM" id="SSF48113">
    <property type="entry name" value="Heme-dependent peroxidases"/>
    <property type="match status" value="1"/>
</dbReference>
<feature type="binding site" evidence="16">
    <location>
        <position position="236"/>
    </location>
    <ligand>
        <name>Ca(2+)</name>
        <dbReference type="ChEBI" id="CHEBI:29108"/>
        <label>2</label>
    </ligand>
</feature>
<keyword evidence="5 19" id="KW-0575">Peroxidase</keyword>
<dbReference type="GO" id="GO:0005576">
    <property type="term" value="C:extracellular region"/>
    <property type="evidence" value="ECO:0007669"/>
    <property type="project" value="UniProtKB-SubCell"/>
</dbReference>
<dbReference type="InterPro" id="IPR019794">
    <property type="entry name" value="Peroxidases_AS"/>
</dbReference>
<dbReference type="GO" id="GO:0042744">
    <property type="term" value="P:hydrogen peroxide catabolic process"/>
    <property type="evidence" value="ECO:0007669"/>
    <property type="project" value="UniProtKB-KW"/>
</dbReference>
<comment type="catalytic activity">
    <reaction evidence="1 19">
        <text>2 a phenolic donor + H2O2 = 2 a phenolic radical donor + 2 H2O</text>
        <dbReference type="Rhea" id="RHEA:56136"/>
        <dbReference type="ChEBI" id="CHEBI:15377"/>
        <dbReference type="ChEBI" id="CHEBI:16240"/>
        <dbReference type="ChEBI" id="CHEBI:139520"/>
        <dbReference type="ChEBI" id="CHEBI:139521"/>
        <dbReference type="EC" id="1.11.1.7"/>
    </reaction>
</comment>
<comment type="cofactor">
    <cofactor evidence="16 19">
        <name>heme b</name>
        <dbReference type="ChEBI" id="CHEBI:60344"/>
    </cofactor>
    <text evidence="16 19">Binds 1 heme b (iron(II)-protoporphyrin IX) group per subunit.</text>
</comment>
<proteinExistence type="inferred from homology"/>
<dbReference type="CDD" id="cd00693">
    <property type="entry name" value="secretory_peroxidase"/>
    <property type="match status" value="1"/>
</dbReference>
<keyword evidence="19" id="KW-0964">Secreted</keyword>
<dbReference type="EMBL" id="GL377591">
    <property type="protein sequence ID" value="EFJ23851.1"/>
    <property type="molecule type" value="Genomic_DNA"/>
</dbReference>
<feature type="binding site" evidence="16">
    <location>
        <position position="71"/>
    </location>
    <ligand>
        <name>Ca(2+)</name>
        <dbReference type="ChEBI" id="CHEBI:29108"/>
        <label>1</label>
    </ligand>
</feature>
<feature type="binding site" evidence="16">
    <location>
        <position position="64"/>
    </location>
    <ligand>
        <name>Ca(2+)</name>
        <dbReference type="ChEBI" id="CHEBI:29108"/>
        <label>1</label>
    </ligand>
</feature>
<keyword evidence="10 19" id="KW-0560">Oxidoreductase</keyword>
<evidence type="ECO:0000256" key="16">
    <source>
        <dbReference type="PIRSR" id="PIRSR600823-3"/>
    </source>
</evidence>
<dbReference type="eggNOG" id="ENOG502QU1K">
    <property type="taxonomic scope" value="Eukaryota"/>
</dbReference>
<name>D8RVX4_SELML</name>
<dbReference type="GO" id="GO:0009505">
    <property type="term" value="C:plant-type cell wall"/>
    <property type="evidence" value="ECO:0000318"/>
    <property type="project" value="GO_Central"/>
</dbReference>
<evidence type="ECO:0000256" key="9">
    <source>
        <dbReference type="ARBA" id="ARBA00022837"/>
    </source>
</evidence>
<feature type="site" description="Transition state stabilizer" evidence="17">
    <location>
        <position position="59"/>
    </location>
</feature>
<evidence type="ECO:0000256" key="19">
    <source>
        <dbReference type="RuleBase" id="RU362060"/>
    </source>
</evidence>
<evidence type="ECO:0000256" key="4">
    <source>
        <dbReference type="ARBA" id="ARBA00012313"/>
    </source>
</evidence>
<dbReference type="Proteomes" id="UP000001514">
    <property type="component" value="Unassembled WGS sequence"/>
</dbReference>
<feature type="binding site" evidence="16">
    <location>
        <position position="73"/>
    </location>
    <ligand>
        <name>Ca(2+)</name>
        <dbReference type="ChEBI" id="CHEBI:29108"/>
        <label>1</label>
    </ligand>
</feature>
<feature type="binding site" description="axial binding residue" evidence="16">
    <location>
        <position position="187"/>
    </location>
    <ligand>
        <name>heme b</name>
        <dbReference type="ChEBI" id="CHEBI:60344"/>
    </ligand>
    <ligandPart>
        <name>Fe</name>
        <dbReference type="ChEBI" id="CHEBI:18248"/>
    </ligandPart>
</feature>
<dbReference type="InterPro" id="IPR002016">
    <property type="entry name" value="Haem_peroxidase"/>
</dbReference>
<dbReference type="InterPro" id="IPR010255">
    <property type="entry name" value="Haem_peroxidase_sf"/>
</dbReference>
<evidence type="ECO:0000256" key="12">
    <source>
        <dbReference type="ARBA" id="ARBA00023157"/>
    </source>
</evidence>
<dbReference type="GO" id="GO:0140825">
    <property type="term" value="F:lactoperoxidase activity"/>
    <property type="evidence" value="ECO:0007669"/>
    <property type="project" value="UniProtKB-EC"/>
</dbReference>
<evidence type="ECO:0000256" key="11">
    <source>
        <dbReference type="ARBA" id="ARBA00023004"/>
    </source>
</evidence>
<dbReference type="InterPro" id="IPR019793">
    <property type="entry name" value="Peroxidases_heam-ligand_BS"/>
</dbReference>
<dbReference type="GO" id="GO:0046872">
    <property type="term" value="F:metal ion binding"/>
    <property type="evidence" value="ECO:0007669"/>
    <property type="project" value="UniProtKB-UniRule"/>
</dbReference>
<evidence type="ECO:0000256" key="6">
    <source>
        <dbReference type="ARBA" id="ARBA00022617"/>
    </source>
</evidence>
<feature type="active site" description="Proton acceptor" evidence="14">
    <location>
        <position position="63"/>
    </location>
</feature>
<feature type="binding site" evidence="16">
    <location>
        <position position="188"/>
    </location>
    <ligand>
        <name>Ca(2+)</name>
        <dbReference type="ChEBI" id="CHEBI:29108"/>
        <label>2</label>
    </ligand>
</feature>
<evidence type="ECO:0000256" key="15">
    <source>
        <dbReference type="PIRSR" id="PIRSR600823-2"/>
    </source>
</evidence>
<dbReference type="PROSITE" id="PS00435">
    <property type="entry name" value="PEROXIDASE_1"/>
    <property type="match status" value="1"/>
</dbReference>
<dbReference type="PROSITE" id="PS50873">
    <property type="entry name" value="PEROXIDASE_4"/>
    <property type="match status" value="1"/>
</dbReference>
<dbReference type="OrthoDB" id="2113341at2759"/>
<comment type="cofactor">
    <cofactor evidence="16 19">
        <name>Ca(2+)</name>
        <dbReference type="ChEBI" id="CHEBI:29108"/>
    </cofactor>
    <text evidence="16 19">Binds 2 calcium ions per subunit.</text>
</comment>
<dbReference type="InParanoid" id="D8RVX4"/>
<evidence type="ECO:0000256" key="5">
    <source>
        <dbReference type="ARBA" id="ARBA00022559"/>
    </source>
</evidence>
<keyword evidence="22" id="KW-1185">Reference proteome</keyword>
<feature type="binding site" evidence="16">
    <location>
        <position position="239"/>
    </location>
    <ligand>
        <name>Ca(2+)</name>
        <dbReference type="ChEBI" id="CHEBI:29108"/>
        <label>2</label>
    </ligand>
</feature>
<dbReference type="FunFam" id="1.10.520.10:FF:000009">
    <property type="entry name" value="Peroxidase"/>
    <property type="match status" value="1"/>
</dbReference>
<feature type="disulfide bond" evidence="18">
    <location>
        <begin position="194"/>
        <end position="223"/>
    </location>
</feature>
<dbReference type="PANTHER" id="PTHR31388:SF5">
    <property type="entry name" value="PEROXIDASE"/>
    <property type="match status" value="1"/>
</dbReference>
<evidence type="ECO:0000256" key="17">
    <source>
        <dbReference type="PIRSR" id="PIRSR600823-4"/>
    </source>
</evidence>
<evidence type="ECO:0000256" key="13">
    <source>
        <dbReference type="ARBA" id="ARBA00023180"/>
    </source>
</evidence>
<dbReference type="PANTHER" id="PTHR31388">
    <property type="entry name" value="PEROXIDASE 72-RELATED"/>
    <property type="match status" value="1"/>
</dbReference>
<keyword evidence="7 16" id="KW-0479">Metal-binding</keyword>
<protein>
    <recommendedName>
        <fullName evidence="4 19">Peroxidase</fullName>
        <ecNumber evidence="4 19">1.11.1.7</ecNumber>
    </recommendedName>
</protein>
<dbReference type="Gramene" id="EFJ23851">
    <property type="protein sequence ID" value="EFJ23851"/>
    <property type="gene ID" value="SELMODRAFT_228326"/>
</dbReference>
<dbReference type="FunCoup" id="D8RVX4">
    <property type="interactions" value="126"/>
</dbReference>
<accession>D8RVX4</accession>
<dbReference type="FunFam" id="1.10.420.10:FF:000006">
    <property type="entry name" value="Peroxidase"/>
    <property type="match status" value="1"/>
</dbReference>
<feature type="binding site" evidence="16">
    <location>
        <position position="244"/>
    </location>
    <ligand>
        <name>Ca(2+)</name>
        <dbReference type="ChEBI" id="CHEBI:29108"/>
        <label>2</label>
    </ligand>
</feature>
<dbReference type="Gene3D" id="1.10.420.10">
    <property type="entry name" value="Peroxidase, domain 2"/>
    <property type="match status" value="1"/>
</dbReference>
<evidence type="ECO:0000256" key="1">
    <source>
        <dbReference type="ARBA" id="ARBA00000189"/>
    </source>
</evidence>
<comment type="similarity">
    <text evidence="3">Belongs to the peroxidase family. Ascorbate peroxidase subfamily.</text>
</comment>
<dbReference type="EC" id="1.11.1.7" evidence="4 19"/>
<dbReference type="GO" id="GO:0004601">
    <property type="term" value="F:peroxidase activity"/>
    <property type="evidence" value="ECO:0000318"/>
    <property type="project" value="GO_Central"/>
</dbReference>
<dbReference type="KEGG" id="smo:SELMODRAFT_228326"/>
<dbReference type="PROSITE" id="PS00436">
    <property type="entry name" value="PEROXIDASE_2"/>
    <property type="match status" value="1"/>
</dbReference>
<comment type="similarity">
    <text evidence="19">Belongs to the peroxidase family. Classical plant (class III) peroxidase subfamily.</text>
</comment>
<evidence type="ECO:0000313" key="22">
    <source>
        <dbReference type="Proteomes" id="UP000001514"/>
    </source>
</evidence>
<dbReference type="GO" id="GO:0006979">
    <property type="term" value="P:response to oxidative stress"/>
    <property type="evidence" value="ECO:0007669"/>
    <property type="project" value="UniProtKB-UniRule"/>
</dbReference>
<feature type="disulfide bond" evidence="18">
    <location>
        <begin position="65"/>
        <end position="70"/>
    </location>
</feature>
<feature type="binding site" evidence="15">
    <location>
        <position position="157"/>
    </location>
    <ligand>
        <name>substrate</name>
    </ligand>
</feature>
<gene>
    <name evidence="21" type="ORF">SELMODRAFT_228326</name>
</gene>
<keyword evidence="6 19" id="KW-0349">Heme</keyword>
<keyword evidence="9 16" id="KW-0106">Calcium</keyword>
<feature type="domain" description="Plant heme peroxidase family profile" evidence="20">
    <location>
        <begin position="22"/>
        <end position="318"/>
    </location>
</feature>
<feature type="binding site" evidence="16">
    <location>
        <position position="82"/>
    </location>
    <ligand>
        <name>Ca(2+)</name>
        <dbReference type="ChEBI" id="CHEBI:29108"/>
        <label>1</label>
    </ligand>
</feature>
<dbReference type="AlphaFoldDB" id="D8RVX4"/>
<dbReference type="GO" id="GO:0020037">
    <property type="term" value="F:heme binding"/>
    <property type="evidence" value="ECO:0007669"/>
    <property type="project" value="UniProtKB-UniRule"/>
</dbReference>
<evidence type="ECO:0000256" key="10">
    <source>
        <dbReference type="ARBA" id="ARBA00023002"/>
    </source>
</evidence>
<evidence type="ECO:0000256" key="7">
    <source>
        <dbReference type="ARBA" id="ARBA00022723"/>
    </source>
</evidence>
<evidence type="ECO:0000256" key="8">
    <source>
        <dbReference type="ARBA" id="ARBA00022729"/>
    </source>
</evidence>
<keyword evidence="19" id="KW-0376">Hydrogen peroxide</keyword>
<evidence type="ECO:0000256" key="14">
    <source>
        <dbReference type="PIRSR" id="PIRSR600823-1"/>
    </source>
</evidence>
<dbReference type="InterPro" id="IPR000823">
    <property type="entry name" value="Peroxidase_pln"/>
</dbReference>
<feature type="binding site" evidence="16">
    <location>
        <position position="69"/>
    </location>
    <ligand>
        <name>Ca(2+)</name>
        <dbReference type="ChEBI" id="CHEBI:29108"/>
        <label>1</label>
    </ligand>
</feature>
<feature type="disulfide bond" evidence="18">
    <location>
        <begin position="115"/>
        <end position="314"/>
    </location>
</feature>
<keyword evidence="12 18" id="KW-1015">Disulfide bond</keyword>
<comment type="subcellular location">
    <subcellularLocation>
        <location evidence="2 19">Secreted</location>
    </subcellularLocation>
</comment>
<dbReference type="PRINTS" id="PR00461">
    <property type="entry name" value="PLPEROXIDASE"/>
</dbReference>
<dbReference type="HOGENOM" id="CLU_010543_0_1_1"/>
<keyword evidence="11 16" id="KW-0408">Iron</keyword>
<feature type="disulfide bond" evidence="18">
    <location>
        <begin position="32"/>
        <end position="109"/>
    </location>
</feature>
<evidence type="ECO:0000256" key="3">
    <source>
        <dbReference type="ARBA" id="ARBA00006873"/>
    </source>
</evidence>
<organism evidence="22">
    <name type="scientific">Selaginella moellendorffii</name>
    <name type="common">Spikemoss</name>
    <dbReference type="NCBI Taxonomy" id="88036"/>
    <lineage>
        <taxon>Eukaryota</taxon>
        <taxon>Viridiplantae</taxon>
        <taxon>Streptophyta</taxon>
        <taxon>Embryophyta</taxon>
        <taxon>Tracheophyta</taxon>
        <taxon>Lycopodiopsida</taxon>
        <taxon>Selaginellales</taxon>
        <taxon>Selaginellaceae</taxon>
        <taxon>Selaginella</taxon>
    </lineage>
</organism>